<evidence type="ECO:0000256" key="7">
    <source>
        <dbReference type="ARBA" id="ARBA00023237"/>
    </source>
</evidence>
<dbReference type="InterPro" id="IPR023997">
    <property type="entry name" value="TonB-dep_OMP_SusC/RagA_CS"/>
</dbReference>
<evidence type="ECO:0000256" key="6">
    <source>
        <dbReference type="ARBA" id="ARBA00023136"/>
    </source>
</evidence>
<dbReference type="InterPro" id="IPR037066">
    <property type="entry name" value="Plug_dom_sf"/>
</dbReference>
<keyword evidence="5 9" id="KW-0798">TonB box</keyword>
<keyword evidence="3 8" id="KW-1134">Transmembrane beta strand</keyword>
<dbReference type="InterPro" id="IPR008969">
    <property type="entry name" value="CarboxyPept-like_regulatory"/>
</dbReference>
<dbReference type="InterPro" id="IPR000531">
    <property type="entry name" value="Beta-barrel_TonB"/>
</dbReference>
<evidence type="ECO:0000313" key="13">
    <source>
        <dbReference type="Proteomes" id="UP000295807"/>
    </source>
</evidence>
<evidence type="ECO:0000259" key="11">
    <source>
        <dbReference type="Pfam" id="PF07715"/>
    </source>
</evidence>
<sequence>MIFIRFLDQSIPLIMRGSFVALMITLLSLQMVHSSTGKAQGILDRKISISIENASLAEVLEQIREKTGVEFLFSSKINSKKEVSLEIKSARVRTALKRLLLPAGLTYEVVGEHIVIMNDRDTPEPLSMILELQEYTVSGTVTDAETGEPLPGVNVTLKGGNSGATTGPDGAYNLEVPEAENEERVLVFTFIGYLGREVPLNGQTEVNVTLRQDIVGLDQVVVIGYGTQKKSDLTGSVSQVKAEEINAYPSANVLQALSGRAAGVQVLQTTGAPGSGPNVRIRGQNSIQGENEPLYVVDGFPVSGSNPTLLNNSDIESIEILKDASATAIYGSRGANGVVLITTKQGRAGKTMVDFETSYSSQRIRNKLELMNAREYALLANEQAENDNIAPYFSQEEINGLGEGFDWQDLVFQTAPMRTTSLNVRGGNQKTQFALSGSVFGQEGIVKGSDYNRYSLRANVNHQVSDKFRVTLSSTMSKLKTERKDNGGGSRGNSMIGAAISAPPILEPYEEDGSYTVLSEEYPFIPVDLVNPLNFLNEQHGEIKANVVLANAALIYNPVKELTIKISGGVENRDERTDSYTTRNFYNSTGRANINTKQFTSLLSENIISYTKTFNDRHDFSAMAGFTYQDFVNTSLEASGVGFLSDAFETHNIGASQTPGIPRSGYSKSVLLSYLARLNYTLDSKYLFTVSFRSDGSSRFSEGNKWGYFPSGAFAWRASEENFLKDHPQISELKVRTSWGLTGSQAIDPYATLNNLSAGNTIFGDQMYNTFAPGTELPGELKWETTEQFDVGVDLGLFKNRLYLTADYYVKNTRDLLNTVRLPSSMGFTTTIQNVGKMQNRGIELGIDAKAMTGDFKWDLFGNISFNKNEVVKLHNGEDILGNFINVLVVGDNFSILREGRSVGQFWGYKEEGYDENGKITYQDLNGDGAISNDDKTYIGNPNPDFIYGLTSDMSYKNFQLSIFVQGTQGNDVFNVSSIPSTMDYGQGLNMPREVFLDHWTPGNTDAKYPVISRNYSVRVSDRWVEDGSFLRLKNVQLAYNFPMNDLGVKWLNSAQIYISGQNLLTLTNYSWWDPEVNSRGAGTQQGIDHYSYPVAKTFTIGLRAGF</sequence>
<dbReference type="AlphaFoldDB" id="A0A4R3KSX6"/>
<evidence type="ECO:0000256" key="4">
    <source>
        <dbReference type="ARBA" id="ARBA00022692"/>
    </source>
</evidence>
<organism evidence="12 13">
    <name type="scientific">Anseongella ginsenosidimutans</name>
    <dbReference type="NCBI Taxonomy" id="496056"/>
    <lineage>
        <taxon>Bacteria</taxon>
        <taxon>Pseudomonadati</taxon>
        <taxon>Bacteroidota</taxon>
        <taxon>Sphingobacteriia</taxon>
        <taxon>Sphingobacteriales</taxon>
        <taxon>Sphingobacteriaceae</taxon>
        <taxon>Anseongella</taxon>
    </lineage>
</organism>
<keyword evidence="4 8" id="KW-0812">Transmembrane</keyword>
<evidence type="ECO:0000256" key="1">
    <source>
        <dbReference type="ARBA" id="ARBA00004571"/>
    </source>
</evidence>
<evidence type="ECO:0000256" key="8">
    <source>
        <dbReference type="PROSITE-ProRule" id="PRU01360"/>
    </source>
</evidence>
<feature type="domain" description="TonB-dependent receptor-like beta-barrel" evidence="10">
    <location>
        <begin position="544"/>
        <end position="968"/>
    </location>
</feature>
<keyword evidence="7 8" id="KW-0998">Cell outer membrane</keyword>
<dbReference type="Gene3D" id="2.40.170.20">
    <property type="entry name" value="TonB-dependent receptor, beta-barrel domain"/>
    <property type="match status" value="1"/>
</dbReference>
<dbReference type="PROSITE" id="PS52016">
    <property type="entry name" value="TONB_DEPENDENT_REC_3"/>
    <property type="match status" value="1"/>
</dbReference>
<dbReference type="Proteomes" id="UP000295807">
    <property type="component" value="Unassembled WGS sequence"/>
</dbReference>
<dbReference type="InterPro" id="IPR036942">
    <property type="entry name" value="Beta-barrel_TonB_sf"/>
</dbReference>
<dbReference type="SUPFAM" id="SSF56935">
    <property type="entry name" value="Porins"/>
    <property type="match status" value="1"/>
</dbReference>
<dbReference type="NCBIfam" id="TIGR04057">
    <property type="entry name" value="SusC_RagA_signa"/>
    <property type="match status" value="1"/>
</dbReference>
<dbReference type="Pfam" id="PF07715">
    <property type="entry name" value="Plug"/>
    <property type="match status" value="1"/>
</dbReference>
<dbReference type="Pfam" id="PF00593">
    <property type="entry name" value="TonB_dep_Rec_b-barrel"/>
    <property type="match status" value="1"/>
</dbReference>
<feature type="domain" description="TonB-dependent receptor plug" evidence="11">
    <location>
        <begin position="230"/>
        <end position="338"/>
    </location>
</feature>
<keyword evidence="13" id="KW-1185">Reference proteome</keyword>
<protein>
    <submittedName>
        <fullName evidence="12">TonB-linked SusC/RagA family outer membrane protein</fullName>
    </submittedName>
</protein>
<evidence type="ECO:0000256" key="9">
    <source>
        <dbReference type="RuleBase" id="RU003357"/>
    </source>
</evidence>
<proteinExistence type="inferred from homology"/>
<evidence type="ECO:0000259" key="10">
    <source>
        <dbReference type="Pfam" id="PF00593"/>
    </source>
</evidence>
<evidence type="ECO:0000256" key="5">
    <source>
        <dbReference type="ARBA" id="ARBA00023077"/>
    </source>
</evidence>
<comment type="similarity">
    <text evidence="8 9">Belongs to the TonB-dependent receptor family.</text>
</comment>
<keyword evidence="2 8" id="KW-0813">Transport</keyword>
<dbReference type="InterPro" id="IPR039426">
    <property type="entry name" value="TonB-dep_rcpt-like"/>
</dbReference>
<evidence type="ECO:0000313" key="12">
    <source>
        <dbReference type="EMBL" id="TCS88328.1"/>
    </source>
</evidence>
<dbReference type="Gene3D" id="3.55.50.30">
    <property type="match status" value="1"/>
</dbReference>
<dbReference type="InterPro" id="IPR023996">
    <property type="entry name" value="TonB-dep_OMP_SusC/RagA"/>
</dbReference>
<dbReference type="Pfam" id="PF13715">
    <property type="entry name" value="CarbopepD_reg_2"/>
    <property type="match status" value="1"/>
</dbReference>
<dbReference type="Gene3D" id="2.170.130.10">
    <property type="entry name" value="TonB-dependent receptor, plug domain"/>
    <property type="match status" value="1"/>
</dbReference>
<name>A0A4R3KSX6_9SPHI</name>
<comment type="caution">
    <text evidence="12">The sequence shown here is derived from an EMBL/GenBank/DDBJ whole genome shotgun (WGS) entry which is preliminary data.</text>
</comment>
<dbReference type="FunFam" id="2.170.130.10:FF:000008">
    <property type="entry name" value="SusC/RagA family TonB-linked outer membrane protein"/>
    <property type="match status" value="1"/>
</dbReference>
<accession>A0A4R3KSX6</accession>
<dbReference type="Gene3D" id="2.60.40.1120">
    <property type="entry name" value="Carboxypeptidase-like, regulatory domain"/>
    <property type="match status" value="1"/>
</dbReference>
<dbReference type="EMBL" id="SMAD01000003">
    <property type="protein sequence ID" value="TCS88328.1"/>
    <property type="molecule type" value="Genomic_DNA"/>
</dbReference>
<keyword evidence="6 8" id="KW-0472">Membrane</keyword>
<dbReference type="InterPro" id="IPR012910">
    <property type="entry name" value="Plug_dom"/>
</dbReference>
<reference evidence="12 13" key="1">
    <citation type="submission" date="2019-03" db="EMBL/GenBank/DDBJ databases">
        <title>Genomic Encyclopedia of Type Strains, Phase IV (KMG-IV): sequencing the most valuable type-strain genomes for metagenomic binning, comparative biology and taxonomic classification.</title>
        <authorList>
            <person name="Goeker M."/>
        </authorList>
    </citation>
    <scope>NUCLEOTIDE SEQUENCE [LARGE SCALE GENOMIC DNA]</scope>
    <source>
        <strain evidence="12 13">DSM 21100</strain>
    </source>
</reference>
<evidence type="ECO:0000256" key="2">
    <source>
        <dbReference type="ARBA" id="ARBA00022448"/>
    </source>
</evidence>
<dbReference type="NCBIfam" id="TIGR04056">
    <property type="entry name" value="OMP_RagA_SusC"/>
    <property type="match status" value="1"/>
</dbReference>
<dbReference type="SUPFAM" id="SSF49464">
    <property type="entry name" value="Carboxypeptidase regulatory domain-like"/>
    <property type="match status" value="1"/>
</dbReference>
<gene>
    <name evidence="12" type="ORF">EDD80_103192</name>
</gene>
<comment type="subcellular location">
    <subcellularLocation>
        <location evidence="1 8">Cell outer membrane</location>
        <topology evidence="1 8">Multi-pass membrane protein</topology>
    </subcellularLocation>
</comment>
<dbReference type="GO" id="GO:0009279">
    <property type="term" value="C:cell outer membrane"/>
    <property type="evidence" value="ECO:0007669"/>
    <property type="project" value="UniProtKB-SubCell"/>
</dbReference>
<evidence type="ECO:0000256" key="3">
    <source>
        <dbReference type="ARBA" id="ARBA00022452"/>
    </source>
</evidence>